<name>A0ABS8M1G4_9FLAO</name>
<dbReference type="EMBL" id="JAJJMN010000001">
    <property type="protein sequence ID" value="MCC9018167.1"/>
    <property type="molecule type" value="Genomic_DNA"/>
</dbReference>
<evidence type="ECO:0000313" key="2">
    <source>
        <dbReference type="Proteomes" id="UP001430700"/>
    </source>
</evidence>
<evidence type="ECO:0000313" key="1">
    <source>
        <dbReference type="EMBL" id="MCC9018167.1"/>
    </source>
</evidence>
<reference evidence="1" key="1">
    <citation type="submission" date="2021-11" db="EMBL/GenBank/DDBJ databases">
        <title>Description of novel Flavobacterium species.</title>
        <authorList>
            <person name="Saticioglu I.B."/>
            <person name="Ay H."/>
            <person name="Altun S."/>
            <person name="Duman M."/>
        </authorList>
    </citation>
    <scope>NUCLEOTIDE SEQUENCE</scope>
    <source>
        <strain evidence="1">F-126</strain>
    </source>
</reference>
<dbReference type="RefSeq" id="WP_229999586.1">
    <property type="nucleotide sequence ID" value="NZ_JAJJMN010000001.1"/>
</dbReference>
<sequence length="195" mass="23112">MEQFKKILILSISSFILSCVSTKYVDSYESVNVFLKTQKLGKKKYILQSDKGRNKQALRIFNRGEGAAHIIDSSDPVDYTDDLFVEKHWRKMYRKYAKDTIKKYWKKEDFPGHNFFLEKGTGLTLKYDIGIKYMNSGIEDVIVISEPMYYWNKKYIMFYFNIVSFSGSLEPQVVIMKKEKKKWIVVKVIGDYVYY</sequence>
<comment type="caution">
    <text evidence="1">The sequence shown here is derived from an EMBL/GenBank/DDBJ whole genome shotgun (WGS) entry which is preliminary data.</text>
</comment>
<protein>
    <recommendedName>
        <fullName evidence="3">Lipoprotein</fullName>
    </recommendedName>
</protein>
<accession>A0ABS8M1G4</accession>
<gene>
    <name evidence="1" type="ORF">LNQ34_10325</name>
</gene>
<keyword evidence="2" id="KW-1185">Reference proteome</keyword>
<evidence type="ECO:0008006" key="3">
    <source>
        <dbReference type="Google" id="ProtNLM"/>
    </source>
</evidence>
<proteinExistence type="predicted"/>
<dbReference type="PROSITE" id="PS51257">
    <property type="entry name" value="PROKAR_LIPOPROTEIN"/>
    <property type="match status" value="1"/>
</dbReference>
<organism evidence="1 2">
    <name type="scientific">Flavobacterium lipolyticum</name>
    <dbReference type="NCBI Taxonomy" id="2893754"/>
    <lineage>
        <taxon>Bacteria</taxon>
        <taxon>Pseudomonadati</taxon>
        <taxon>Bacteroidota</taxon>
        <taxon>Flavobacteriia</taxon>
        <taxon>Flavobacteriales</taxon>
        <taxon>Flavobacteriaceae</taxon>
        <taxon>Flavobacterium</taxon>
    </lineage>
</organism>
<dbReference type="Proteomes" id="UP001430700">
    <property type="component" value="Unassembled WGS sequence"/>
</dbReference>